<evidence type="ECO:0000256" key="1">
    <source>
        <dbReference type="SAM" id="Phobius"/>
    </source>
</evidence>
<proteinExistence type="predicted"/>
<dbReference type="RefSeq" id="WP_312746314.1">
    <property type="nucleotide sequence ID" value="NZ_CP116968.1"/>
</dbReference>
<feature type="transmembrane region" description="Helical" evidence="1">
    <location>
        <begin position="39"/>
        <end position="64"/>
    </location>
</feature>
<dbReference type="SUPFAM" id="SSF81324">
    <property type="entry name" value="Voltage-gated potassium channels"/>
    <property type="match status" value="1"/>
</dbReference>
<evidence type="ECO:0000313" key="3">
    <source>
        <dbReference type="EMBL" id="WNM62599.1"/>
    </source>
</evidence>
<feature type="domain" description="Potassium channel" evidence="2">
    <location>
        <begin position="77"/>
        <end position="130"/>
    </location>
</feature>
<dbReference type="AlphaFoldDB" id="A0AA96GR89"/>
<dbReference type="InterPro" id="IPR013099">
    <property type="entry name" value="K_chnl_dom"/>
</dbReference>
<keyword evidence="1" id="KW-0812">Transmembrane</keyword>
<name>A0AA96GR89_9BACT</name>
<feature type="transmembrane region" description="Helical" evidence="1">
    <location>
        <begin position="109"/>
        <end position="130"/>
    </location>
</feature>
<keyword evidence="4" id="KW-1185">Reference proteome</keyword>
<dbReference type="Gene3D" id="1.10.287.70">
    <property type="match status" value="1"/>
</dbReference>
<evidence type="ECO:0000313" key="4">
    <source>
        <dbReference type="Proteomes" id="UP001302494"/>
    </source>
</evidence>
<dbReference type="KEGG" id="nneo:PQG83_02305"/>
<keyword evidence="1" id="KW-1133">Transmembrane helix</keyword>
<sequence>MSIVLGLSGTAVLAAVHVGLLFGISRLVPRHPSSPPFVTFYVFCLLALTHFAEISLYAAYLAGLEKTLYPGSLIISSPEGSYRDWLYFSGINFTTLGFTSQHVNGPLRLVSMFESLAGFMLLTWSATYLYSICGKYWEK</sequence>
<evidence type="ECO:0000259" key="2">
    <source>
        <dbReference type="Pfam" id="PF07885"/>
    </source>
</evidence>
<accession>A0AA96GR89</accession>
<protein>
    <submittedName>
        <fullName evidence="3">Ion channel</fullName>
    </submittedName>
</protein>
<dbReference type="EMBL" id="CP116968">
    <property type="protein sequence ID" value="WNM62599.1"/>
    <property type="molecule type" value="Genomic_DNA"/>
</dbReference>
<reference evidence="3 4" key="1">
    <citation type="submission" date="2023-01" db="EMBL/GenBank/DDBJ databases">
        <title>Cultivation and genomic characterization of new, ubiquitous marine nitrite-oxidizing bacteria from the Nitrospirales.</title>
        <authorList>
            <person name="Mueller A.J."/>
            <person name="Daebeler A."/>
            <person name="Herbold C.W."/>
            <person name="Kirkegaard R.H."/>
            <person name="Daims H."/>
        </authorList>
    </citation>
    <scope>NUCLEOTIDE SEQUENCE [LARGE SCALE GENOMIC DNA]</scope>
    <source>
        <strain evidence="3 4">DK</strain>
    </source>
</reference>
<keyword evidence="1" id="KW-0472">Membrane</keyword>
<organism evidence="3 4">
    <name type="scientific">Candidatus Nitrospira neomarina</name>
    <dbReference type="NCBI Taxonomy" id="3020899"/>
    <lineage>
        <taxon>Bacteria</taxon>
        <taxon>Pseudomonadati</taxon>
        <taxon>Nitrospirota</taxon>
        <taxon>Nitrospiria</taxon>
        <taxon>Nitrospirales</taxon>
        <taxon>Nitrospiraceae</taxon>
        <taxon>Nitrospira</taxon>
    </lineage>
</organism>
<dbReference type="Proteomes" id="UP001302494">
    <property type="component" value="Chromosome"/>
</dbReference>
<dbReference type="Pfam" id="PF07885">
    <property type="entry name" value="Ion_trans_2"/>
    <property type="match status" value="1"/>
</dbReference>
<gene>
    <name evidence="3" type="ORF">PQG83_02305</name>
</gene>